<dbReference type="EMBL" id="AXCR01000011">
    <property type="protein sequence ID" value="KJR81693.1"/>
    <property type="molecule type" value="Genomic_DNA"/>
</dbReference>
<sequence length="204" mass="22003">MAQNAPSDKQGVDLASILIVKRYSTSNAVNTVIGCKDFVERVPSGIRSHYALASCTYAYPRQYAGNLTRRNRTTNPSNSPITPCHFSIRSVSCLASTAPTPQELRAGASPKPRLPLPVLWPDEPSTSSAFAFDTYSHSPFSSFHFGPQNRKKALFMLVDPSKALPPSHVHPPRRSATSALARCATGKRPVSSAGTSTVVEYVGN</sequence>
<comment type="caution">
    <text evidence="1">The sequence shown here is derived from an EMBL/GenBank/DDBJ whole genome shotgun (WGS) entry which is preliminary data.</text>
</comment>
<protein>
    <submittedName>
        <fullName evidence="1">Uncharacterized protein</fullName>
    </submittedName>
</protein>
<dbReference type="RefSeq" id="XP_016584369.1">
    <property type="nucleotide sequence ID" value="XM_016727847.1"/>
</dbReference>
<gene>
    <name evidence="1" type="ORF">SPSK_00904</name>
</gene>
<proteinExistence type="predicted"/>
<dbReference type="VEuPathDB" id="FungiDB:SPSK_00904"/>
<organism evidence="1 2">
    <name type="scientific">Sporothrix schenckii 1099-18</name>
    <dbReference type="NCBI Taxonomy" id="1397361"/>
    <lineage>
        <taxon>Eukaryota</taxon>
        <taxon>Fungi</taxon>
        <taxon>Dikarya</taxon>
        <taxon>Ascomycota</taxon>
        <taxon>Pezizomycotina</taxon>
        <taxon>Sordariomycetes</taxon>
        <taxon>Sordariomycetidae</taxon>
        <taxon>Ophiostomatales</taxon>
        <taxon>Ophiostomataceae</taxon>
        <taxon>Sporothrix</taxon>
    </lineage>
</organism>
<name>A0A0F2LW60_SPOSC</name>
<dbReference type="KEGG" id="ssck:SPSK_00904"/>
<reference evidence="1 2" key="2">
    <citation type="journal article" date="2015" name="Eukaryot. Cell">
        <title>Asexual propagation of a virulent clone complex in a human and feline outbreak of sporotrichosis.</title>
        <authorList>
            <person name="Teixeira Mde M."/>
            <person name="Rodrigues A.M."/>
            <person name="Tsui C.K."/>
            <person name="de Almeida L.G."/>
            <person name="Van Diepeningen A.D."/>
            <person name="van den Ende B.G."/>
            <person name="Fernandes G.F."/>
            <person name="Kano R."/>
            <person name="Hamelin R.C."/>
            <person name="Lopes-Bezerra L.M."/>
            <person name="Vasconcelos A.T."/>
            <person name="de Hoog S."/>
            <person name="de Camargo Z.P."/>
            <person name="Felipe M.S."/>
        </authorList>
    </citation>
    <scope>NUCLEOTIDE SEQUENCE [LARGE SCALE GENOMIC DNA]</scope>
    <source>
        <strain evidence="1 2">1099-18</strain>
    </source>
</reference>
<accession>A0A0F2LW60</accession>
<evidence type="ECO:0000313" key="2">
    <source>
        <dbReference type="Proteomes" id="UP000033710"/>
    </source>
</evidence>
<reference evidence="1 2" key="1">
    <citation type="journal article" date="2014" name="BMC Genomics">
        <title>Comparative genomics of the major fungal agents of human and animal Sporotrichosis: Sporothrix schenckii and Sporothrix brasiliensis.</title>
        <authorList>
            <person name="Teixeira M.M."/>
            <person name="de Almeida L.G."/>
            <person name="Kubitschek-Barreira P."/>
            <person name="Alves F.L."/>
            <person name="Kioshima E.S."/>
            <person name="Abadio A.K."/>
            <person name="Fernandes L."/>
            <person name="Derengowski L.S."/>
            <person name="Ferreira K.S."/>
            <person name="Souza R.C."/>
            <person name="Ruiz J.C."/>
            <person name="de Andrade N.C."/>
            <person name="Paes H.C."/>
            <person name="Nicola A.M."/>
            <person name="Albuquerque P."/>
            <person name="Gerber A.L."/>
            <person name="Martins V.P."/>
            <person name="Peconick L.D."/>
            <person name="Neto A.V."/>
            <person name="Chaucanez C.B."/>
            <person name="Silva P.A."/>
            <person name="Cunha O.L."/>
            <person name="de Oliveira F.F."/>
            <person name="dos Santos T.C."/>
            <person name="Barros A.L."/>
            <person name="Soares M.A."/>
            <person name="de Oliveira L.M."/>
            <person name="Marini M.M."/>
            <person name="Villalobos-Duno H."/>
            <person name="Cunha M.M."/>
            <person name="de Hoog S."/>
            <person name="da Silveira J.F."/>
            <person name="Henrissat B."/>
            <person name="Nino-Vega G.A."/>
            <person name="Cisalpino P.S."/>
            <person name="Mora-Montes H.M."/>
            <person name="Almeida S.R."/>
            <person name="Stajich J.E."/>
            <person name="Lopes-Bezerra L.M."/>
            <person name="Vasconcelos A.T."/>
            <person name="Felipe M.S."/>
        </authorList>
    </citation>
    <scope>NUCLEOTIDE SEQUENCE [LARGE SCALE GENOMIC DNA]</scope>
    <source>
        <strain evidence="1 2">1099-18</strain>
    </source>
</reference>
<evidence type="ECO:0000313" key="1">
    <source>
        <dbReference type="EMBL" id="KJR81693.1"/>
    </source>
</evidence>
<dbReference type="GeneID" id="27663124"/>
<dbReference type="Proteomes" id="UP000033710">
    <property type="component" value="Unassembled WGS sequence"/>
</dbReference>
<dbReference type="AlphaFoldDB" id="A0A0F2LW60"/>